<name>A0ABP9K9J6_9ACTN</name>
<sequence length="72" mass="7446">MDEEKGGGVAGAVQAHVEVAVVQRQDRMLGGRGAAVPVRCAVRISHEATVAAGTRGRIGRMFPCGGSPSMER</sequence>
<accession>A0ABP9K9J6</accession>
<dbReference type="Proteomes" id="UP001500124">
    <property type="component" value="Unassembled WGS sequence"/>
</dbReference>
<protein>
    <submittedName>
        <fullName evidence="1">Uncharacterized protein</fullName>
    </submittedName>
</protein>
<reference evidence="2" key="1">
    <citation type="journal article" date="2019" name="Int. J. Syst. Evol. Microbiol.">
        <title>The Global Catalogue of Microorganisms (GCM) 10K type strain sequencing project: providing services to taxonomists for standard genome sequencing and annotation.</title>
        <authorList>
            <consortium name="The Broad Institute Genomics Platform"/>
            <consortium name="The Broad Institute Genome Sequencing Center for Infectious Disease"/>
            <person name="Wu L."/>
            <person name="Ma J."/>
        </authorList>
    </citation>
    <scope>NUCLEOTIDE SEQUENCE [LARGE SCALE GENOMIC DNA]</scope>
    <source>
        <strain evidence="2">JCM 18410</strain>
    </source>
</reference>
<gene>
    <name evidence="1" type="ORF">GCM10023336_25230</name>
</gene>
<proteinExistence type="predicted"/>
<evidence type="ECO:0000313" key="2">
    <source>
        <dbReference type="Proteomes" id="UP001500124"/>
    </source>
</evidence>
<keyword evidence="2" id="KW-1185">Reference proteome</keyword>
<organism evidence="1 2">
    <name type="scientific">Streptomyces similanensis</name>
    <dbReference type="NCBI Taxonomy" id="1274988"/>
    <lineage>
        <taxon>Bacteria</taxon>
        <taxon>Bacillati</taxon>
        <taxon>Actinomycetota</taxon>
        <taxon>Actinomycetes</taxon>
        <taxon>Kitasatosporales</taxon>
        <taxon>Streptomycetaceae</taxon>
        <taxon>Streptomyces</taxon>
    </lineage>
</organism>
<evidence type="ECO:0000313" key="1">
    <source>
        <dbReference type="EMBL" id="GAA5054200.1"/>
    </source>
</evidence>
<dbReference type="EMBL" id="BAABKC010000037">
    <property type="protein sequence ID" value="GAA5054200.1"/>
    <property type="molecule type" value="Genomic_DNA"/>
</dbReference>
<comment type="caution">
    <text evidence="1">The sequence shown here is derived from an EMBL/GenBank/DDBJ whole genome shotgun (WGS) entry which is preliminary data.</text>
</comment>